<organism evidence="1 2">
    <name type="scientific">Nonomuraea terrae</name>
    <dbReference type="NCBI Taxonomy" id="2530383"/>
    <lineage>
        <taxon>Bacteria</taxon>
        <taxon>Bacillati</taxon>
        <taxon>Actinomycetota</taxon>
        <taxon>Actinomycetes</taxon>
        <taxon>Streptosporangiales</taxon>
        <taxon>Streptosporangiaceae</taxon>
        <taxon>Nonomuraea</taxon>
    </lineage>
</organism>
<evidence type="ECO:0000313" key="1">
    <source>
        <dbReference type="EMBL" id="TDD43857.1"/>
    </source>
</evidence>
<dbReference type="Proteomes" id="UP000295302">
    <property type="component" value="Unassembled WGS sequence"/>
</dbReference>
<name>A0A4V2YKR9_9ACTN</name>
<keyword evidence="2" id="KW-1185">Reference proteome</keyword>
<evidence type="ECO:0008006" key="3">
    <source>
        <dbReference type="Google" id="ProtNLM"/>
    </source>
</evidence>
<dbReference type="EMBL" id="SMKQ01000107">
    <property type="protein sequence ID" value="TDD43857.1"/>
    <property type="molecule type" value="Genomic_DNA"/>
</dbReference>
<dbReference type="OrthoDB" id="3211607at2"/>
<accession>A0A4V2YKR9</accession>
<sequence length="381" mass="43046">METEIEHHHDSHRHLIDVHADVLPDLERSGGVDAVVVPTIRPPEQLRHAIELASALDCVLVTLHSQKSDPRLARDMMPPGLRFITIGVDDPAQLDLPDFATTALLRATPLACTTDLSAKRNTGLLLARLMGWRRILFLDDDIEVGGLEDVRRAAALLDGYDAVGMQIDGFPDNSVVCHAHRLTGGKQDWFVAGGALAVETSREPSFFPDIYNEDWFYLLGEKSLRRLAVTGSVKQRPYDPFDHPARALHQEFGDVLAEGVYWLLDEGESWRVAAEEAYWEKALARRREFIDDVWRRVKELSADLFTNRSSIEASVSAASDCHVFIKPELCVRYLNAWAEDRRRWADHIDKTPHIGLSVQDIQKHLIRSEVEKFPLFASFDS</sequence>
<gene>
    <name evidence="1" type="ORF">E1286_28060</name>
</gene>
<proteinExistence type="predicted"/>
<reference evidence="1 2" key="1">
    <citation type="submission" date="2019-03" db="EMBL/GenBank/DDBJ databases">
        <title>Draft genome sequences of novel Actinobacteria.</title>
        <authorList>
            <person name="Sahin N."/>
            <person name="Ay H."/>
            <person name="Saygin H."/>
        </authorList>
    </citation>
    <scope>NUCLEOTIDE SEQUENCE [LARGE SCALE GENOMIC DNA]</scope>
    <source>
        <strain evidence="1 2">CH32</strain>
    </source>
</reference>
<dbReference type="AlphaFoldDB" id="A0A4V2YKR9"/>
<dbReference type="RefSeq" id="WP_132617136.1">
    <property type="nucleotide sequence ID" value="NZ_SMKQ01000107.1"/>
</dbReference>
<evidence type="ECO:0000313" key="2">
    <source>
        <dbReference type="Proteomes" id="UP000295302"/>
    </source>
</evidence>
<comment type="caution">
    <text evidence="1">The sequence shown here is derived from an EMBL/GenBank/DDBJ whole genome shotgun (WGS) entry which is preliminary data.</text>
</comment>
<protein>
    <recommendedName>
        <fullName evidence="3">Glycosyltransferase family 2 protein</fullName>
    </recommendedName>
</protein>